<protein>
    <recommendedName>
        <fullName evidence="10">DoxX family protein</fullName>
    </recommendedName>
</protein>
<comment type="caution">
    <text evidence="8">The sequence shown here is derived from an EMBL/GenBank/DDBJ whole genome shotgun (WGS) entry which is preliminary data.</text>
</comment>
<dbReference type="PANTHER" id="PTHR13163">
    <property type="entry name" value="SPINAL CORD EXPRESSION PROTEIN 4"/>
    <property type="match status" value="1"/>
</dbReference>
<feature type="chain" id="PRO_5043675886" description="DoxX family protein" evidence="7">
    <location>
        <begin position="32"/>
        <end position="142"/>
    </location>
</feature>
<organism evidence="8 9">
    <name type="scientific">Rhodosorus marinus</name>
    <dbReference type="NCBI Taxonomy" id="101924"/>
    <lineage>
        <taxon>Eukaryota</taxon>
        <taxon>Rhodophyta</taxon>
        <taxon>Stylonematophyceae</taxon>
        <taxon>Stylonematales</taxon>
        <taxon>Stylonemataceae</taxon>
        <taxon>Rhodosorus</taxon>
    </lineage>
</organism>
<proteinExistence type="inferred from homology"/>
<evidence type="ECO:0008006" key="10">
    <source>
        <dbReference type="Google" id="ProtNLM"/>
    </source>
</evidence>
<name>A0AAV8USF8_9RHOD</name>
<keyword evidence="7" id="KW-0732">Signal</keyword>
<reference evidence="8 9" key="1">
    <citation type="journal article" date="2023" name="Nat. Commun.">
        <title>Origin of minicircular mitochondrial genomes in red algae.</title>
        <authorList>
            <person name="Lee Y."/>
            <person name="Cho C.H."/>
            <person name="Lee Y.M."/>
            <person name="Park S.I."/>
            <person name="Yang J.H."/>
            <person name="West J.A."/>
            <person name="Bhattacharya D."/>
            <person name="Yoon H.S."/>
        </authorList>
    </citation>
    <scope>NUCLEOTIDE SEQUENCE [LARGE SCALE GENOMIC DNA]</scope>
    <source>
        <strain evidence="8 9">CCMP1338</strain>
        <tissue evidence="8">Whole cell</tissue>
    </source>
</reference>
<comment type="subcellular location">
    <subcellularLocation>
        <location evidence="1">Membrane</location>
        <topology evidence="1">Multi-pass membrane protein</topology>
    </subcellularLocation>
</comment>
<keyword evidence="3 6" id="KW-0812">Transmembrane</keyword>
<evidence type="ECO:0000256" key="6">
    <source>
        <dbReference type="SAM" id="Phobius"/>
    </source>
</evidence>
<keyword evidence="4 6" id="KW-1133">Transmembrane helix</keyword>
<gene>
    <name evidence="8" type="ORF">NDN08_002007</name>
</gene>
<dbReference type="Pfam" id="PF13564">
    <property type="entry name" value="DoxX_2"/>
    <property type="match status" value="1"/>
</dbReference>
<dbReference type="InterPro" id="IPR032808">
    <property type="entry name" value="DoxX"/>
</dbReference>
<keyword evidence="5 6" id="KW-0472">Membrane</keyword>
<evidence type="ECO:0000313" key="9">
    <source>
        <dbReference type="Proteomes" id="UP001157974"/>
    </source>
</evidence>
<dbReference type="GO" id="GO:0016020">
    <property type="term" value="C:membrane"/>
    <property type="evidence" value="ECO:0007669"/>
    <property type="project" value="UniProtKB-SubCell"/>
</dbReference>
<evidence type="ECO:0000256" key="2">
    <source>
        <dbReference type="ARBA" id="ARBA00006679"/>
    </source>
</evidence>
<comment type="similarity">
    <text evidence="2">Belongs to the DoxX family.</text>
</comment>
<feature type="transmembrane region" description="Helical" evidence="6">
    <location>
        <begin position="109"/>
        <end position="129"/>
    </location>
</feature>
<evidence type="ECO:0000256" key="1">
    <source>
        <dbReference type="ARBA" id="ARBA00004141"/>
    </source>
</evidence>
<feature type="transmembrane region" description="Helical" evidence="6">
    <location>
        <begin position="72"/>
        <end position="97"/>
    </location>
</feature>
<dbReference type="AlphaFoldDB" id="A0AAV8USF8"/>
<sequence>MAKGKLIVSIVIRLMLSAVFLMAGTVKLTDAVDAQTHEMMLKGFDTYAELFKIDTLGLNPDQFRVFVGTLEVISVILLWFVPLAGSFLQVAVMIGAAFIHMMASEFNELAFVSVLGILDSLVFLLHIPAEEAPAATVEKKTE</sequence>
<accession>A0AAV8USF8</accession>
<evidence type="ECO:0000256" key="4">
    <source>
        <dbReference type="ARBA" id="ARBA00022989"/>
    </source>
</evidence>
<evidence type="ECO:0000256" key="5">
    <source>
        <dbReference type="ARBA" id="ARBA00023136"/>
    </source>
</evidence>
<keyword evidence="9" id="KW-1185">Reference proteome</keyword>
<evidence type="ECO:0000313" key="8">
    <source>
        <dbReference type="EMBL" id="KAJ8905500.1"/>
    </source>
</evidence>
<evidence type="ECO:0000256" key="7">
    <source>
        <dbReference type="SAM" id="SignalP"/>
    </source>
</evidence>
<dbReference type="InterPro" id="IPR040399">
    <property type="entry name" value="TMEM35A/B"/>
</dbReference>
<dbReference type="PANTHER" id="PTHR13163:SF2">
    <property type="entry name" value="TRANSMEMBRANE PROTEIN 35B"/>
    <property type="match status" value="1"/>
</dbReference>
<evidence type="ECO:0000256" key="3">
    <source>
        <dbReference type="ARBA" id="ARBA00022692"/>
    </source>
</evidence>
<dbReference type="EMBL" id="JAMWBK010000004">
    <property type="protein sequence ID" value="KAJ8905500.1"/>
    <property type="molecule type" value="Genomic_DNA"/>
</dbReference>
<dbReference type="Proteomes" id="UP001157974">
    <property type="component" value="Unassembled WGS sequence"/>
</dbReference>
<feature type="signal peptide" evidence="7">
    <location>
        <begin position="1"/>
        <end position="31"/>
    </location>
</feature>